<protein>
    <submittedName>
        <fullName evidence="6">GAF and ANTAR domain-containing protein</fullName>
    </submittedName>
</protein>
<dbReference type="InterPro" id="IPR029016">
    <property type="entry name" value="GAF-like_dom_sf"/>
</dbReference>
<keyword evidence="4" id="KW-0804">Transcription</keyword>
<keyword evidence="3" id="KW-0805">Transcription regulation</keyword>
<dbReference type="Gene3D" id="3.30.450.40">
    <property type="match status" value="1"/>
</dbReference>
<accession>A0ABW4AGN6</accession>
<evidence type="ECO:0000256" key="1">
    <source>
        <dbReference type="ARBA" id="ARBA00022679"/>
    </source>
</evidence>
<evidence type="ECO:0000313" key="7">
    <source>
        <dbReference type="Proteomes" id="UP001597183"/>
    </source>
</evidence>
<dbReference type="SMART" id="SM00065">
    <property type="entry name" value="GAF"/>
    <property type="match status" value="1"/>
</dbReference>
<dbReference type="InterPro" id="IPR036388">
    <property type="entry name" value="WH-like_DNA-bd_sf"/>
</dbReference>
<dbReference type="Proteomes" id="UP001597183">
    <property type="component" value="Unassembled WGS sequence"/>
</dbReference>
<keyword evidence="1" id="KW-0808">Transferase</keyword>
<evidence type="ECO:0000259" key="5">
    <source>
        <dbReference type="PROSITE" id="PS50921"/>
    </source>
</evidence>
<dbReference type="SMART" id="SM01012">
    <property type="entry name" value="ANTAR"/>
    <property type="match status" value="1"/>
</dbReference>
<evidence type="ECO:0000256" key="2">
    <source>
        <dbReference type="ARBA" id="ARBA00022777"/>
    </source>
</evidence>
<dbReference type="InterPro" id="IPR012074">
    <property type="entry name" value="GAF_ANTAR"/>
</dbReference>
<gene>
    <name evidence="6" type="ORF">ACFQ5G_31595</name>
</gene>
<dbReference type="Pfam" id="PF03861">
    <property type="entry name" value="ANTAR"/>
    <property type="match status" value="1"/>
</dbReference>
<feature type="domain" description="ANTAR" evidence="5">
    <location>
        <begin position="162"/>
        <end position="223"/>
    </location>
</feature>
<evidence type="ECO:0000256" key="4">
    <source>
        <dbReference type="ARBA" id="ARBA00023163"/>
    </source>
</evidence>
<dbReference type="Gene3D" id="1.10.10.10">
    <property type="entry name" value="Winged helix-like DNA-binding domain superfamily/Winged helix DNA-binding domain"/>
    <property type="match status" value="1"/>
</dbReference>
<keyword evidence="7" id="KW-1185">Reference proteome</keyword>
<keyword evidence="2" id="KW-0418">Kinase</keyword>
<dbReference type="SUPFAM" id="SSF52172">
    <property type="entry name" value="CheY-like"/>
    <property type="match status" value="1"/>
</dbReference>
<comment type="caution">
    <text evidence="6">The sequence shown here is derived from an EMBL/GenBank/DDBJ whole genome shotgun (WGS) entry which is preliminary data.</text>
</comment>
<dbReference type="PIRSF" id="PIRSF036625">
    <property type="entry name" value="GAF_ANTAR"/>
    <property type="match status" value="1"/>
</dbReference>
<proteinExistence type="predicted"/>
<dbReference type="PROSITE" id="PS50921">
    <property type="entry name" value="ANTAR"/>
    <property type="match status" value="1"/>
</dbReference>
<sequence length="229" mass="24595">MDTTDVIRELGRIDLGETAMDEVLSRVAELARRAVPGAYEVSVTLVRGDGPRTVASTGEPAELIDEWQYQNHHGPCLDAAADRVTVCVDDVAAERRWPGWSEHAGSVGVCSALSVGLPIRDRTIGAVNVYATSCRAFDDDAVALAETFAEYAAVALANADLYHSTATLARQMTAAMDSRAVIEQAKGIIMSQRRCGPDEAFTILSKASQSANRKLRDVAAGLVHRVQRP</sequence>
<reference evidence="7" key="1">
    <citation type="journal article" date="2019" name="Int. J. Syst. Evol. Microbiol.">
        <title>The Global Catalogue of Microorganisms (GCM) 10K type strain sequencing project: providing services to taxonomists for standard genome sequencing and annotation.</title>
        <authorList>
            <consortium name="The Broad Institute Genomics Platform"/>
            <consortium name="The Broad Institute Genome Sequencing Center for Infectious Disease"/>
            <person name="Wu L."/>
            <person name="Ma J."/>
        </authorList>
    </citation>
    <scope>NUCLEOTIDE SEQUENCE [LARGE SCALE GENOMIC DNA]</scope>
    <source>
        <strain evidence="7">CCM 7526</strain>
    </source>
</reference>
<dbReference type="Pfam" id="PF13185">
    <property type="entry name" value="GAF_2"/>
    <property type="match status" value="1"/>
</dbReference>
<dbReference type="InterPro" id="IPR005561">
    <property type="entry name" value="ANTAR"/>
</dbReference>
<name>A0ABW4AGN6_9ACTN</name>
<dbReference type="InterPro" id="IPR003018">
    <property type="entry name" value="GAF"/>
</dbReference>
<organism evidence="6 7">
    <name type="scientific">Actinoplanes sichuanensis</name>
    <dbReference type="NCBI Taxonomy" id="512349"/>
    <lineage>
        <taxon>Bacteria</taxon>
        <taxon>Bacillati</taxon>
        <taxon>Actinomycetota</taxon>
        <taxon>Actinomycetes</taxon>
        <taxon>Micromonosporales</taxon>
        <taxon>Micromonosporaceae</taxon>
        <taxon>Actinoplanes</taxon>
    </lineage>
</organism>
<evidence type="ECO:0000313" key="6">
    <source>
        <dbReference type="EMBL" id="MFD1369907.1"/>
    </source>
</evidence>
<dbReference type="SUPFAM" id="SSF55781">
    <property type="entry name" value="GAF domain-like"/>
    <property type="match status" value="1"/>
</dbReference>
<evidence type="ECO:0000256" key="3">
    <source>
        <dbReference type="ARBA" id="ARBA00023015"/>
    </source>
</evidence>
<dbReference type="InterPro" id="IPR011006">
    <property type="entry name" value="CheY-like_superfamily"/>
</dbReference>
<dbReference type="EMBL" id="JBHTMK010000040">
    <property type="protein sequence ID" value="MFD1369907.1"/>
    <property type="molecule type" value="Genomic_DNA"/>
</dbReference>
<dbReference type="RefSeq" id="WP_378078993.1">
    <property type="nucleotide sequence ID" value="NZ_AP028461.1"/>
</dbReference>